<evidence type="ECO:0000313" key="1">
    <source>
        <dbReference type="EMBL" id="KPQ31516.1"/>
    </source>
</evidence>
<comment type="caution">
    <text evidence="1">The sequence shown here is derived from an EMBL/GenBank/DDBJ whole genome shotgun (WGS) entry which is preliminary data.</text>
</comment>
<protein>
    <submittedName>
        <fullName evidence="1">Uncharacterized protein</fullName>
    </submittedName>
</protein>
<organism evidence="1 2">
    <name type="scientific">Phormidesmis priestleyi Ana</name>
    <dbReference type="NCBI Taxonomy" id="1666911"/>
    <lineage>
        <taxon>Bacteria</taxon>
        <taxon>Bacillati</taxon>
        <taxon>Cyanobacteriota</taxon>
        <taxon>Cyanophyceae</taxon>
        <taxon>Leptolyngbyales</taxon>
        <taxon>Leptolyngbyaceae</taxon>
        <taxon>Phormidesmis</taxon>
    </lineage>
</organism>
<dbReference type="AlphaFoldDB" id="A0A0P8BS65"/>
<accession>A0A0P8BS65</accession>
<dbReference type="Proteomes" id="UP000050465">
    <property type="component" value="Unassembled WGS sequence"/>
</dbReference>
<name>A0A0P8BS65_9CYAN</name>
<proteinExistence type="predicted"/>
<dbReference type="PATRIC" id="fig|1666911.3.peg.747"/>
<reference evidence="1 2" key="1">
    <citation type="submission" date="2015-09" db="EMBL/GenBank/DDBJ databases">
        <title>Identification and resolution of microdiversity through metagenomic sequencing of parallel consortia.</title>
        <authorList>
            <person name="Nelson W.C."/>
            <person name="Romine M.F."/>
            <person name="Lindemann S.R."/>
        </authorList>
    </citation>
    <scope>NUCLEOTIDE SEQUENCE [LARGE SCALE GENOMIC DNA]</scope>
    <source>
        <strain evidence="1">Ana</strain>
    </source>
</reference>
<dbReference type="EMBL" id="LJZR01000098">
    <property type="protein sequence ID" value="KPQ31516.1"/>
    <property type="molecule type" value="Genomic_DNA"/>
</dbReference>
<gene>
    <name evidence="1" type="ORF">HLUCCA11_23570</name>
</gene>
<evidence type="ECO:0000313" key="2">
    <source>
        <dbReference type="Proteomes" id="UP000050465"/>
    </source>
</evidence>
<sequence length="104" mass="11929">MGETLRAALNDLAVLAPEWLQQIAPEDWCQRYGMRIKDYRPPSKPAERIAYAQQVGEDGDYLLKCLADSSIAAEGKALETVQELEELWPYHYEYNNEEDGPILR</sequence>